<comment type="caution">
    <text evidence="3">The sequence shown here is derived from an EMBL/GenBank/DDBJ whole genome shotgun (WGS) entry which is preliminary data.</text>
</comment>
<dbReference type="EMBL" id="VGIY01000030">
    <property type="protein sequence ID" value="MBM3316658.1"/>
    <property type="molecule type" value="Genomic_DNA"/>
</dbReference>
<dbReference type="AlphaFoldDB" id="A0A937X6B1"/>
<sequence length="766" mass="82202">MRGLPAIGLLILIAFIFSSVPAAAKAPVDWPAELAGLPRSEVAPQLVAREGHAWRCERTGSLQAAYHLNEGPFDGGAEAAARAFLAAWAERLGIVDPAALRLERVSEEPGGWQVRFLQTAGGVPVWRGDLVVALDPAARFVRAVMSHYDPFVARGPERAALLSPGDALDAASRALGLPVDARDPAALRAALTDEPRSELWIVRQGDVPGGAARPAYKVYLPAQSPAGDWLLRVDAETGAILGARDSRVFVDGSGYTFDPDPLTTAEVNYGGNYADNNDADTAELNAERVLHALRDLTYSGGVYHLNGPFVRIVDFEAPSSPPVTSPDPHGFVYTRSQQGFEDVNVYYHIDNSQRHIQSLGFFNIQNLSIVCDPHGVNGQDNSYYSPGSNRLSFGEGGVDDAEDADVILHEYGHAIQHAMVPGWGGGEAGSIGEGFGDYWAGSHSASVSSFRDYWVFNWDGHNNFWDGRILNSTMHYPEDMGGSIHSNGQIWSAPLMQSWREVGREVMDRLILKSHGYLGSGPTMPTAAAAIMQADLDLYDGLHAGTLDWFFTRRGFFRASDYIVPEIAHAALTDTDDEGPYPVVCTVASSVPLVAGSVRVVYGIDGDFAGEAQLAPTGNPNEYAGEIPSLGGDIAVTYYIKAKNTDGWQGTHPRGAEHTHHAFRVTGFSSADGPAARADFGAWPNPAPLAGAIHFTLAERGEVRLALFDPAGRLVRTLQSGEMAAGAHSLAWDGRNEWGTPAGPGVYFARLQAGGGVRVERLVLTR</sequence>
<reference evidence="3" key="1">
    <citation type="submission" date="2019-03" db="EMBL/GenBank/DDBJ databases">
        <title>Lake Tanganyika Metagenome-Assembled Genomes (MAGs).</title>
        <authorList>
            <person name="Tran P."/>
        </authorList>
    </citation>
    <scope>NUCLEOTIDE SEQUENCE</scope>
    <source>
        <strain evidence="3">M_DeepCast_400m_m2_100</strain>
    </source>
</reference>
<dbReference type="PANTHER" id="PTHR33794">
    <property type="entry name" value="BACILLOLYSIN"/>
    <property type="match status" value="1"/>
</dbReference>
<dbReference type="InterPro" id="IPR050728">
    <property type="entry name" value="Zinc_Metalloprotease_M4"/>
</dbReference>
<evidence type="ECO:0000259" key="2">
    <source>
        <dbReference type="Pfam" id="PF13860"/>
    </source>
</evidence>
<evidence type="ECO:0000313" key="4">
    <source>
        <dbReference type="Proteomes" id="UP000748308"/>
    </source>
</evidence>
<dbReference type="Pfam" id="PF13860">
    <property type="entry name" value="FlgD_ig"/>
    <property type="match status" value="1"/>
</dbReference>
<protein>
    <recommendedName>
        <fullName evidence="2">FlgD/Vpr Ig-like domain-containing protein</fullName>
    </recommendedName>
</protein>
<dbReference type="Gene3D" id="2.60.40.4070">
    <property type="match status" value="1"/>
</dbReference>
<feature type="signal peptide" evidence="1">
    <location>
        <begin position="1"/>
        <end position="24"/>
    </location>
</feature>
<dbReference type="SUPFAM" id="SSF55486">
    <property type="entry name" value="Metalloproteases ('zincins'), catalytic domain"/>
    <property type="match status" value="1"/>
</dbReference>
<dbReference type="InterPro" id="IPR027268">
    <property type="entry name" value="Peptidase_M4/M1_CTD_sf"/>
</dbReference>
<evidence type="ECO:0000256" key="1">
    <source>
        <dbReference type="SAM" id="SignalP"/>
    </source>
</evidence>
<accession>A0A937X6B1</accession>
<feature type="domain" description="FlgD/Vpr Ig-like" evidence="2">
    <location>
        <begin position="697"/>
        <end position="753"/>
    </location>
</feature>
<dbReference type="PANTHER" id="PTHR33794:SF1">
    <property type="entry name" value="BACILLOLYSIN"/>
    <property type="match status" value="1"/>
</dbReference>
<evidence type="ECO:0000313" key="3">
    <source>
        <dbReference type="EMBL" id="MBM3316658.1"/>
    </source>
</evidence>
<feature type="chain" id="PRO_5037074901" description="FlgD/Vpr Ig-like domain-containing protein" evidence="1">
    <location>
        <begin position="25"/>
        <end position="766"/>
    </location>
</feature>
<organism evidence="3 4">
    <name type="scientific">Eiseniibacteriota bacterium</name>
    <dbReference type="NCBI Taxonomy" id="2212470"/>
    <lineage>
        <taxon>Bacteria</taxon>
        <taxon>Candidatus Eiseniibacteriota</taxon>
    </lineage>
</organism>
<dbReference type="InterPro" id="IPR025965">
    <property type="entry name" value="FlgD/Vpr_Ig-like"/>
</dbReference>
<keyword evidence="1" id="KW-0732">Signal</keyword>
<gene>
    <name evidence="3" type="ORF">FJY75_02290</name>
</gene>
<proteinExistence type="predicted"/>
<name>A0A937X6B1_UNCEI</name>
<dbReference type="Gene3D" id="1.10.390.10">
    <property type="entry name" value="Neutral Protease Domain 2"/>
    <property type="match status" value="1"/>
</dbReference>
<dbReference type="Proteomes" id="UP000748308">
    <property type="component" value="Unassembled WGS sequence"/>
</dbReference>